<reference evidence="2" key="2">
    <citation type="submission" date="2011-06" db="EMBL/GenBank/DDBJ databases">
        <title>The complete genome sequence of Alicyclobacillus acidocaldarius sp. Tc-4-1.</title>
        <authorList>
            <person name="Chen Y."/>
            <person name="He Y."/>
            <person name="Dong Z."/>
            <person name="Hu S."/>
        </authorList>
    </citation>
    <scope>NUCLEOTIDE SEQUENCE [LARGE SCALE GENOMIC DNA]</scope>
    <source>
        <strain evidence="2">Tc-4-1</strain>
    </source>
</reference>
<dbReference type="InterPro" id="IPR027417">
    <property type="entry name" value="P-loop_NTPase"/>
</dbReference>
<dbReference type="SUPFAM" id="SSF52540">
    <property type="entry name" value="P-loop containing nucleoside triphosphate hydrolases"/>
    <property type="match status" value="1"/>
</dbReference>
<dbReference type="AlphaFoldDB" id="F8IIY9"/>
<proteinExistence type="predicted"/>
<dbReference type="EMBL" id="CP002902">
    <property type="protein sequence ID" value="AEJ42140.1"/>
    <property type="molecule type" value="Genomic_DNA"/>
</dbReference>
<dbReference type="Proteomes" id="UP000000292">
    <property type="component" value="Chromosome"/>
</dbReference>
<organism evidence="1 2">
    <name type="scientific">Alicyclobacillus acidocaldarius (strain Tc-4-1)</name>
    <name type="common">Bacillus acidocaldarius</name>
    <dbReference type="NCBI Taxonomy" id="1048834"/>
    <lineage>
        <taxon>Bacteria</taxon>
        <taxon>Bacillati</taxon>
        <taxon>Bacillota</taxon>
        <taxon>Bacilli</taxon>
        <taxon>Bacillales</taxon>
        <taxon>Alicyclobacillaceae</taxon>
        <taxon>Alicyclobacillus</taxon>
    </lineage>
</organism>
<evidence type="ECO:0000313" key="2">
    <source>
        <dbReference type="Proteomes" id="UP000000292"/>
    </source>
</evidence>
<dbReference type="eggNOG" id="COG0470">
    <property type="taxonomic scope" value="Bacteria"/>
</dbReference>
<dbReference type="STRING" id="1048834.TC41_0162"/>
<reference evidence="1 2" key="1">
    <citation type="journal article" date="2011" name="J. Bacteriol.">
        <title>Complete Genome Sequence of Alicyclobacillus acidocaldarius Strain Tc-4-1.</title>
        <authorList>
            <person name="Chen Y."/>
            <person name="He Y."/>
            <person name="Zhang B."/>
            <person name="Yang J."/>
            <person name="Li W."/>
            <person name="Dong Z."/>
            <person name="Hu S."/>
        </authorList>
    </citation>
    <scope>NUCLEOTIDE SEQUENCE [LARGE SCALE GENOMIC DNA]</scope>
    <source>
        <strain evidence="1 2">Tc-4-1</strain>
    </source>
</reference>
<name>F8IIY9_ALIAT</name>
<dbReference type="KEGG" id="aad:TC41_0162"/>
<evidence type="ECO:0000313" key="1">
    <source>
        <dbReference type="EMBL" id="AEJ42140.1"/>
    </source>
</evidence>
<dbReference type="Gene3D" id="3.40.50.300">
    <property type="entry name" value="P-loop containing nucleotide triphosphate hydrolases"/>
    <property type="match status" value="1"/>
</dbReference>
<dbReference type="Pfam" id="PF13177">
    <property type="entry name" value="DNA_pol3_delta2"/>
    <property type="match status" value="1"/>
</dbReference>
<sequence length="319" mass="35115">MGKAVDGLEAFKANGCLDEAVGLPEVLVRRLRSGQLWHAVLLVGEPSQAERVSRWLAQALLCEAPRADAPCGRCRSCAQFSAGSHPDFWASGEEGLKAGDVEALQAWLATKGHGTRKVYVLHGADEMTPVAANRMLKTLEEPAPETYAILTAKSRQRVLSTLRSRSFTCLLSASPPFLSTDPTSISVVARAASAEDPSFAGLMERVIEWTETWLTGGASPWEMAASWQSMTKDVPAEDGLLLLAEWLRELMRVRAGGQAERFAEWQEVARRIAPILEVEQYAACVQAVMEARLRLQSHVAWLLNLEQMCVRLREVTTSW</sequence>
<protein>
    <submittedName>
        <fullName evidence="1">DNA polymerase III gamma/tau subunits-like protein</fullName>
    </submittedName>
</protein>
<dbReference type="HOGENOM" id="CLU_006229_4_5_9"/>
<gene>
    <name evidence="1" type="primary">holB</name>
    <name evidence="1" type="ordered locus">TC41_0162</name>
</gene>
<dbReference type="PATRIC" id="fig|1048834.4.peg.148"/>
<accession>F8IIY9</accession>